<evidence type="ECO:0000313" key="5">
    <source>
        <dbReference type="Proteomes" id="UP000240542"/>
    </source>
</evidence>
<proteinExistence type="inferred from homology"/>
<dbReference type="PRINTS" id="PR00793">
    <property type="entry name" value="PROAMNOPTASE"/>
</dbReference>
<dbReference type="GO" id="GO:0006508">
    <property type="term" value="P:proteolysis"/>
    <property type="evidence" value="ECO:0007669"/>
    <property type="project" value="InterPro"/>
</dbReference>
<protein>
    <submittedName>
        <fullName evidence="4">Proline iminopeptidase</fullName>
    </submittedName>
</protein>
<gene>
    <name evidence="4" type="ORF">CLV63_11870</name>
</gene>
<dbReference type="Pfam" id="PF00561">
    <property type="entry name" value="Abhydrolase_1"/>
    <property type="match status" value="1"/>
</dbReference>
<evidence type="ECO:0000256" key="1">
    <source>
        <dbReference type="ARBA" id="ARBA00010088"/>
    </source>
</evidence>
<dbReference type="SUPFAM" id="SSF53474">
    <property type="entry name" value="alpha/beta-Hydrolases"/>
    <property type="match status" value="1"/>
</dbReference>
<sequence>MESTAAADDGVRLWADRTGRGEPLVCCHGGPGLWDTFGGVADLLAADLAVYRWDQRGCGRSQRTGPYSTARTLADLDAVRRHFGLERMALLGHSWGARLALQYAIEHPERVSALVYVSGTGIDQDAAWHAAYARARDERLGPHLERWRALKHKDRTGAEDREFSVLQWSADFADPARAMEHAERMAEPWFGVNFACNAALIAEDRTLWGTPELRAACAELDVPTLIIDGAEDIRPRWSVDSLEHALPRVTRITLKSAAHLPWTETPEAFRTTITEFLTNHP</sequence>
<evidence type="ECO:0000259" key="3">
    <source>
        <dbReference type="Pfam" id="PF00561"/>
    </source>
</evidence>
<dbReference type="RefSeq" id="WP_106585393.1">
    <property type="nucleotide sequence ID" value="NZ_PYGA01000018.1"/>
</dbReference>
<evidence type="ECO:0000256" key="2">
    <source>
        <dbReference type="ARBA" id="ARBA00022801"/>
    </source>
</evidence>
<accession>A0A2P8D526</accession>
<dbReference type="Gene3D" id="3.40.50.1820">
    <property type="entry name" value="alpha/beta hydrolase"/>
    <property type="match status" value="1"/>
</dbReference>
<reference evidence="4 5" key="1">
    <citation type="submission" date="2018-03" db="EMBL/GenBank/DDBJ databases">
        <title>Genomic Encyclopedia of Archaeal and Bacterial Type Strains, Phase II (KMG-II): from individual species to whole genera.</title>
        <authorList>
            <person name="Goeker M."/>
        </authorList>
    </citation>
    <scope>NUCLEOTIDE SEQUENCE [LARGE SCALE GENOMIC DNA]</scope>
    <source>
        <strain evidence="4 5">DSM 45312</strain>
    </source>
</reference>
<keyword evidence="2" id="KW-0378">Hydrolase</keyword>
<dbReference type="InterPro" id="IPR050266">
    <property type="entry name" value="AB_hydrolase_sf"/>
</dbReference>
<dbReference type="GO" id="GO:0004177">
    <property type="term" value="F:aminopeptidase activity"/>
    <property type="evidence" value="ECO:0007669"/>
    <property type="project" value="UniProtKB-EC"/>
</dbReference>
<dbReference type="GO" id="GO:0016020">
    <property type="term" value="C:membrane"/>
    <property type="evidence" value="ECO:0007669"/>
    <property type="project" value="TreeGrafter"/>
</dbReference>
<keyword evidence="5" id="KW-1185">Reference proteome</keyword>
<evidence type="ECO:0000313" key="4">
    <source>
        <dbReference type="EMBL" id="PSK92311.1"/>
    </source>
</evidence>
<dbReference type="PANTHER" id="PTHR43798:SF33">
    <property type="entry name" value="HYDROLASE, PUTATIVE (AFU_ORTHOLOGUE AFUA_2G14860)-RELATED"/>
    <property type="match status" value="1"/>
</dbReference>
<dbReference type="PRINTS" id="PR00111">
    <property type="entry name" value="ABHYDROLASE"/>
</dbReference>
<comment type="caution">
    <text evidence="4">The sequence shown here is derived from an EMBL/GenBank/DDBJ whole genome shotgun (WGS) entry which is preliminary data.</text>
</comment>
<name>A0A2P8D526_9ACTN</name>
<feature type="domain" description="AB hydrolase-1" evidence="3">
    <location>
        <begin position="23"/>
        <end position="129"/>
    </location>
</feature>
<dbReference type="PANTHER" id="PTHR43798">
    <property type="entry name" value="MONOACYLGLYCEROL LIPASE"/>
    <property type="match status" value="1"/>
</dbReference>
<dbReference type="AlphaFoldDB" id="A0A2P8D526"/>
<dbReference type="OrthoDB" id="9796770at2"/>
<dbReference type="InterPro" id="IPR000073">
    <property type="entry name" value="AB_hydrolase_1"/>
</dbReference>
<dbReference type="InterPro" id="IPR002410">
    <property type="entry name" value="Peptidase_S33"/>
</dbReference>
<comment type="similarity">
    <text evidence="1">Belongs to the peptidase S33 family.</text>
</comment>
<dbReference type="Proteomes" id="UP000240542">
    <property type="component" value="Unassembled WGS sequence"/>
</dbReference>
<dbReference type="EMBL" id="PYGA01000018">
    <property type="protein sequence ID" value="PSK92311.1"/>
    <property type="molecule type" value="Genomic_DNA"/>
</dbReference>
<organism evidence="4 5">
    <name type="scientific">Murinocardiopsis flavida</name>
    <dbReference type="NCBI Taxonomy" id="645275"/>
    <lineage>
        <taxon>Bacteria</taxon>
        <taxon>Bacillati</taxon>
        <taxon>Actinomycetota</taxon>
        <taxon>Actinomycetes</taxon>
        <taxon>Streptosporangiales</taxon>
        <taxon>Nocardiopsidaceae</taxon>
        <taxon>Murinocardiopsis</taxon>
    </lineage>
</organism>
<dbReference type="InterPro" id="IPR029058">
    <property type="entry name" value="AB_hydrolase_fold"/>
</dbReference>